<dbReference type="EMBL" id="MLJW01000037">
    <property type="protein sequence ID" value="OIR07477.1"/>
    <property type="molecule type" value="Genomic_DNA"/>
</dbReference>
<proteinExistence type="predicted"/>
<dbReference type="SMART" id="SM00342">
    <property type="entry name" value="HTH_ARAC"/>
    <property type="match status" value="1"/>
</dbReference>
<feature type="domain" description="HTH araC/xylS-type" evidence="4">
    <location>
        <begin position="191"/>
        <end position="292"/>
    </location>
</feature>
<keyword evidence="2" id="KW-0238">DNA-binding</keyword>
<sequence length="300" mass="33847">MFLTKMPVRAPLTDQSLEKLTGILPSPLRPLRGKHSFPQSIPDNIVCFCRRSATDLNRPQRGRALHHRFVLIIALQTAVTVCVDDRAIRLHAGEGLLVMPFQFHDYIDPEHEKLLWLFMTFEVADDAELQPLRYRPFALSPAIRQLSADLLRAYLTPGDEDLVVMTFALLLARIRKAEPIRRRHIDPPSAPGLIMQINQIAQRKGETASVKEIARALGISSSHLRARFKASCGVSLGRHLRRLRLEKACGLLRLSSNRVTEIAELCGFNSIFSFSRAFHMAYGIAPMAYRKGDKPLRPGK</sequence>
<keyword evidence="3" id="KW-0804">Transcription</keyword>
<evidence type="ECO:0000256" key="1">
    <source>
        <dbReference type="ARBA" id="ARBA00023015"/>
    </source>
</evidence>
<dbReference type="InterPro" id="IPR037923">
    <property type="entry name" value="HTH-like"/>
</dbReference>
<dbReference type="Gene3D" id="1.10.10.60">
    <property type="entry name" value="Homeodomain-like"/>
    <property type="match status" value="2"/>
</dbReference>
<dbReference type="PROSITE" id="PS01124">
    <property type="entry name" value="HTH_ARAC_FAMILY_2"/>
    <property type="match status" value="1"/>
</dbReference>
<dbReference type="SUPFAM" id="SSF51215">
    <property type="entry name" value="Regulatory protein AraC"/>
    <property type="match status" value="1"/>
</dbReference>
<evidence type="ECO:0000259" key="4">
    <source>
        <dbReference type="PROSITE" id="PS01124"/>
    </source>
</evidence>
<accession>A0A1J5STX5</accession>
<dbReference type="PANTHER" id="PTHR46796">
    <property type="entry name" value="HTH-TYPE TRANSCRIPTIONAL ACTIVATOR RHAS-RELATED"/>
    <property type="match status" value="1"/>
</dbReference>
<dbReference type="PRINTS" id="PR00032">
    <property type="entry name" value="HTHARAC"/>
</dbReference>
<organism evidence="5">
    <name type="scientific">mine drainage metagenome</name>
    <dbReference type="NCBI Taxonomy" id="410659"/>
    <lineage>
        <taxon>unclassified sequences</taxon>
        <taxon>metagenomes</taxon>
        <taxon>ecological metagenomes</taxon>
    </lineage>
</organism>
<dbReference type="InterPro" id="IPR018060">
    <property type="entry name" value="HTH_AraC"/>
</dbReference>
<dbReference type="InterPro" id="IPR009057">
    <property type="entry name" value="Homeodomain-like_sf"/>
</dbReference>
<gene>
    <name evidence="5" type="primary">xylR_4</name>
    <name evidence="5" type="ORF">GALL_104360</name>
</gene>
<dbReference type="GO" id="GO:0043565">
    <property type="term" value="F:sequence-specific DNA binding"/>
    <property type="evidence" value="ECO:0007669"/>
    <property type="project" value="InterPro"/>
</dbReference>
<keyword evidence="1" id="KW-0805">Transcription regulation</keyword>
<dbReference type="Pfam" id="PF12833">
    <property type="entry name" value="HTH_18"/>
    <property type="match status" value="1"/>
</dbReference>
<dbReference type="SUPFAM" id="SSF46689">
    <property type="entry name" value="Homeodomain-like"/>
    <property type="match status" value="1"/>
</dbReference>
<evidence type="ECO:0000313" key="5">
    <source>
        <dbReference type="EMBL" id="OIR07477.1"/>
    </source>
</evidence>
<evidence type="ECO:0000256" key="2">
    <source>
        <dbReference type="ARBA" id="ARBA00023125"/>
    </source>
</evidence>
<dbReference type="InterPro" id="IPR020449">
    <property type="entry name" value="Tscrpt_reg_AraC-type_HTH"/>
</dbReference>
<name>A0A1J5STX5_9ZZZZ</name>
<protein>
    <submittedName>
        <fullName evidence="5">Xylose operon regulatory protein</fullName>
    </submittedName>
</protein>
<comment type="caution">
    <text evidence="5">The sequence shown here is derived from an EMBL/GenBank/DDBJ whole genome shotgun (WGS) entry which is preliminary data.</text>
</comment>
<dbReference type="InterPro" id="IPR050204">
    <property type="entry name" value="AraC_XylS_family_regulators"/>
</dbReference>
<dbReference type="GO" id="GO:0003700">
    <property type="term" value="F:DNA-binding transcription factor activity"/>
    <property type="evidence" value="ECO:0007669"/>
    <property type="project" value="InterPro"/>
</dbReference>
<reference evidence="5" key="1">
    <citation type="submission" date="2016-10" db="EMBL/GenBank/DDBJ databases">
        <title>Sequence of Gallionella enrichment culture.</title>
        <authorList>
            <person name="Poehlein A."/>
            <person name="Muehling M."/>
            <person name="Daniel R."/>
        </authorList>
    </citation>
    <scope>NUCLEOTIDE SEQUENCE</scope>
</reference>
<dbReference type="AlphaFoldDB" id="A0A1J5STX5"/>
<evidence type="ECO:0000256" key="3">
    <source>
        <dbReference type="ARBA" id="ARBA00023163"/>
    </source>
</evidence>